<dbReference type="InterPro" id="IPR007074">
    <property type="entry name" value="LicD/FKTN/FKRP_NTP_transf"/>
</dbReference>
<dbReference type="Proteomes" id="UP000306888">
    <property type="component" value="Unassembled WGS sequence"/>
</dbReference>
<dbReference type="AlphaFoldDB" id="A0A4S2DN00"/>
<accession>A0A4S2DN00</accession>
<organism evidence="2 3">
    <name type="scientific">Clostridium sartagoforme</name>
    <dbReference type="NCBI Taxonomy" id="84031"/>
    <lineage>
        <taxon>Bacteria</taxon>
        <taxon>Bacillati</taxon>
        <taxon>Bacillota</taxon>
        <taxon>Clostridia</taxon>
        <taxon>Eubacteriales</taxon>
        <taxon>Clostridiaceae</taxon>
        <taxon>Clostridium</taxon>
    </lineage>
</organism>
<dbReference type="InterPro" id="IPR052942">
    <property type="entry name" value="LPS_cholinephosphotransferase"/>
</dbReference>
<dbReference type="OrthoDB" id="9786100at2"/>
<evidence type="ECO:0000313" key="2">
    <source>
        <dbReference type="EMBL" id="TGY42443.1"/>
    </source>
</evidence>
<feature type="domain" description="LicD/FKTN/FKRP nucleotidyltransferase" evidence="1">
    <location>
        <begin position="23"/>
        <end position="251"/>
    </location>
</feature>
<comment type="caution">
    <text evidence="2">The sequence shown here is derived from an EMBL/GenBank/DDBJ whole genome shotgun (WGS) entry which is preliminary data.</text>
</comment>
<evidence type="ECO:0000259" key="1">
    <source>
        <dbReference type="Pfam" id="PF04991"/>
    </source>
</evidence>
<dbReference type="PANTHER" id="PTHR43404">
    <property type="entry name" value="LIPOPOLYSACCHARIDE CHOLINEPHOSPHOTRANSFERASE LICD"/>
    <property type="match status" value="1"/>
</dbReference>
<reference evidence="2 3" key="1">
    <citation type="submission" date="2019-04" db="EMBL/GenBank/DDBJ databases">
        <title>Microbes associate with the intestines of laboratory mice.</title>
        <authorList>
            <person name="Navarre W."/>
            <person name="Wong E."/>
            <person name="Huang K."/>
            <person name="Tropini C."/>
            <person name="Ng K."/>
            <person name="Yu B."/>
        </authorList>
    </citation>
    <scope>NUCLEOTIDE SEQUENCE [LARGE SCALE GENOMIC DNA]</scope>
    <source>
        <strain evidence="2 3">NM50_B9-20</strain>
    </source>
</reference>
<dbReference type="Pfam" id="PF04991">
    <property type="entry name" value="LicD"/>
    <property type="match status" value="1"/>
</dbReference>
<dbReference type="EMBL" id="SRYR01000003">
    <property type="protein sequence ID" value="TGY42443.1"/>
    <property type="molecule type" value="Genomic_DNA"/>
</dbReference>
<keyword evidence="3" id="KW-1185">Reference proteome</keyword>
<name>A0A4S2DN00_9CLOT</name>
<proteinExistence type="predicted"/>
<protein>
    <submittedName>
        <fullName evidence="2">LicD family protein</fullName>
    </submittedName>
</protein>
<dbReference type="RefSeq" id="WP_136006772.1">
    <property type="nucleotide sequence ID" value="NZ_SRYR01000003.1"/>
</dbReference>
<sequence length="271" mass="32096">MNDGLRKLQLVDLALFKEFSCFCEKNNIKYFALGGTLLGAVRHKGFIPWDDDMDLGIPREDYEKLLSLCKDKKTNFKLHTFKNDENHYRYFSRLEDSSIKIKRTDNSVVEISSAWIDIFPLDGMPNNSIIRMIWKYYLLYRRAMYRFSCFDIAVNVNKKGRPMIERILVKFGKIVPLQKILDTKKELMKLDRALKKFPYSKSDYLVNAMGAYKFNEMFSKKVYGDGKWYEFEDTRVWGPEDYDTVCKQLYGDYMKIPKEEDKNRHSSEVLG</sequence>
<evidence type="ECO:0000313" key="3">
    <source>
        <dbReference type="Proteomes" id="UP000306888"/>
    </source>
</evidence>
<dbReference type="PANTHER" id="PTHR43404:SF2">
    <property type="entry name" value="LIPOPOLYSACCHARIDE CHOLINEPHOSPHOTRANSFERASE LICD"/>
    <property type="match status" value="1"/>
</dbReference>
<gene>
    <name evidence="2" type="ORF">E5347_09500</name>
</gene>
<dbReference type="GO" id="GO:0009100">
    <property type="term" value="P:glycoprotein metabolic process"/>
    <property type="evidence" value="ECO:0007669"/>
    <property type="project" value="UniProtKB-ARBA"/>
</dbReference>